<evidence type="ECO:0000313" key="1">
    <source>
        <dbReference type="EMBL" id="SNS40962.1"/>
    </source>
</evidence>
<dbReference type="Proteomes" id="UP000198356">
    <property type="component" value="Unassembled WGS sequence"/>
</dbReference>
<evidence type="ECO:0008006" key="3">
    <source>
        <dbReference type="Google" id="ProtNLM"/>
    </source>
</evidence>
<dbReference type="SUPFAM" id="SSF56281">
    <property type="entry name" value="Metallo-hydrolase/oxidoreductase"/>
    <property type="match status" value="1"/>
</dbReference>
<dbReference type="PANTHER" id="PTHR30619">
    <property type="entry name" value="DNA INTERNALIZATION/COMPETENCE PROTEIN COMEC/REC2"/>
    <property type="match status" value="1"/>
</dbReference>
<dbReference type="AlphaFoldDB" id="A0A239EAN0"/>
<dbReference type="InterPro" id="IPR052159">
    <property type="entry name" value="Competence_DNA_uptake"/>
</dbReference>
<name>A0A239EAN0_9BACT</name>
<keyword evidence="2" id="KW-1185">Reference proteome</keyword>
<accession>A0A239EAN0</accession>
<dbReference type="InterPro" id="IPR036866">
    <property type="entry name" value="RibonucZ/Hydroxyglut_hydro"/>
</dbReference>
<dbReference type="Gene3D" id="3.60.15.10">
    <property type="entry name" value="Ribonuclease Z/Hydroxyacylglutathione hydrolase-like"/>
    <property type="match status" value="1"/>
</dbReference>
<dbReference type="RefSeq" id="WP_089407124.1">
    <property type="nucleotide sequence ID" value="NZ_FZOU01000001.1"/>
</dbReference>
<protein>
    <recommendedName>
        <fullName evidence="3">Metal-dependent hydrolase, beta-lactamase superfamily II</fullName>
    </recommendedName>
</protein>
<reference evidence="1 2" key="1">
    <citation type="submission" date="2017-06" db="EMBL/GenBank/DDBJ databases">
        <authorList>
            <person name="Kim H.J."/>
            <person name="Triplett B.A."/>
        </authorList>
    </citation>
    <scope>NUCLEOTIDE SEQUENCE [LARGE SCALE GENOMIC DNA]</scope>
    <source>
        <strain evidence="1 2">DSM 18704</strain>
    </source>
</reference>
<evidence type="ECO:0000313" key="2">
    <source>
        <dbReference type="Proteomes" id="UP000198356"/>
    </source>
</evidence>
<gene>
    <name evidence="1" type="ORF">SAMN05421770_101854</name>
</gene>
<dbReference type="PANTHER" id="PTHR30619:SF1">
    <property type="entry name" value="RECOMBINATION PROTEIN 2"/>
    <property type="match status" value="1"/>
</dbReference>
<proteinExistence type="predicted"/>
<dbReference type="EMBL" id="FZOU01000001">
    <property type="protein sequence ID" value="SNS40962.1"/>
    <property type="molecule type" value="Genomic_DNA"/>
</dbReference>
<organism evidence="1 2">
    <name type="scientific">Granulicella rosea</name>
    <dbReference type="NCBI Taxonomy" id="474952"/>
    <lineage>
        <taxon>Bacteria</taxon>
        <taxon>Pseudomonadati</taxon>
        <taxon>Acidobacteriota</taxon>
        <taxon>Terriglobia</taxon>
        <taxon>Terriglobales</taxon>
        <taxon>Acidobacteriaceae</taxon>
        <taxon>Granulicella</taxon>
    </lineage>
</organism>
<dbReference type="OrthoDB" id="418728at2"/>
<sequence length="355" mass="39813">MSTLFELTLHAAGDGDCLVLRWGDAEKPRSLLVDLGREACYQSIRPQLERLGDIELFVMSHLDADHIAGAMPMVRAQSAPFRPRRVWFNAGRQLEGAKARIDGVESFSVLQALNLQRGIEHFGWSWNEGFEDRIVSTESVNPGLAIELPEGLMLHLLSPTDLQLAKLLPTWQREAAKLDRSESVSAAEGFETFGLLHVEELASKPYQADTSAPNGTSIAFIAEFEDRRVLLAADAHSEVLERSLRRLGATPDSPYRIDLWKMGHHGSKANTSPGLLKLIDCQRFAISTNGERHSHPNPETIARVLTASTREKIFYFNYGQPQTNAWNQSPLTQRWNYRCVYPREQTQEGTLVIPV</sequence>